<accession>A0ABR1E577</accession>
<feature type="transmembrane region" description="Helical" evidence="1">
    <location>
        <begin position="146"/>
        <end position="168"/>
    </location>
</feature>
<dbReference type="InterPro" id="IPR052322">
    <property type="entry name" value="Mito_rRNA_Mtase_NSUN4"/>
</dbReference>
<keyword evidence="1" id="KW-0812">Transmembrane</keyword>
<organism evidence="2 3">
    <name type="scientific">Necator americanus</name>
    <name type="common">Human hookworm</name>
    <dbReference type="NCBI Taxonomy" id="51031"/>
    <lineage>
        <taxon>Eukaryota</taxon>
        <taxon>Metazoa</taxon>
        <taxon>Ecdysozoa</taxon>
        <taxon>Nematoda</taxon>
        <taxon>Chromadorea</taxon>
        <taxon>Rhabditida</taxon>
        <taxon>Rhabditina</taxon>
        <taxon>Rhabditomorpha</taxon>
        <taxon>Strongyloidea</taxon>
        <taxon>Ancylostomatidae</taxon>
        <taxon>Bunostominae</taxon>
        <taxon>Necator</taxon>
    </lineage>
</organism>
<dbReference type="EMBL" id="JAVFWL010000005">
    <property type="protein sequence ID" value="KAK6757688.1"/>
    <property type="molecule type" value="Genomic_DNA"/>
</dbReference>
<feature type="transmembrane region" description="Helical" evidence="1">
    <location>
        <begin position="384"/>
        <end position="407"/>
    </location>
</feature>
<feature type="transmembrane region" description="Helical" evidence="1">
    <location>
        <begin position="516"/>
        <end position="535"/>
    </location>
</feature>
<keyword evidence="1" id="KW-0472">Membrane</keyword>
<dbReference type="Proteomes" id="UP001303046">
    <property type="component" value="Unassembled WGS sequence"/>
</dbReference>
<dbReference type="SUPFAM" id="SSF81321">
    <property type="entry name" value="Family A G protein-coupled receptor-like"/>
    <property type="match status" value="1"/>
</dbReference>
<evidence type="ECO:0008006" key="4">
    <source>
        <dbReference type="Google" id="ProtNLM"/>
    </source>
</evidence>
<name>A0ABR1E577_NECAM</name>
<proteinExistence type="predicted"/>
<dbReference type="Pfam" id="PF10316">
    <property type="entry name" value="7TM_GPCR_Srbc"/>
    <property type="match status" value="2"/>
</dbReference>
<feature type="transmembrane region" description="Helical" evidence="1">
    <location>
        <begin position="188"/>
        <end position="209"/>
    </location>
</feature>
<keyword evidence="1" id="KW-1133">Transmembrane helix</keyword>
<dbReference type="PANTHER" id="PTHR46955">
    <property type="entry name" value="PROTEIN CBG01349-RELATED"/>
    <property type="match status" value="1"/>
</dbReference>
<evidence type="ECO:0000313" key="2">
    <source>
        <dbReference type="EMBL" id="KAK6757688.1"/>
    </source>
</evidence>
<protein>
    <recommendedName>
        <fullName evidence="4">G-protein coupled receptors family 1 profile domain-containing protein</fullName>
    </recommendedName>
</protein>
<dbReference type="PANTHER" id="PTHR46955:SF3">
    <property type="entry name" value="G_PROTEIN_RECEP_F1_2 DOMAIN-CONTAINING PROTEIN"/>
    <property type="match status" value="1"/>
</dbReference>
<keyword evidence="3" id="KW-1185">Reference proteome</keyword>
<gene>
    <name evidence="2" type="primary">Necator_chrV.g20270</name>
    <name evidence="2" type="ORF">RB195_015478</name>
</gene>
<feature type="transmembrane region" description="Helical" evidence="1">
    <location>
        <begin position="482"/>
        <end position="510"/>
    </location>
</feature>
<sequence length="571" mass="64169">MNLQLLKRPQPLPRFKDEENGIHAQWGIKAFFYRKNGFPVWSFKGEARVRYSTLMVSGRFTKRSKHISLVDVGYVEDEGDILDIRGCNFRLLLFGVDNIVQIRDWLRFLIVRQRVPHSILGKPFEWQALFSPVLYRKLSLTLYAESSLLFGITFGCVDVLLLFALSPIVESPDCGTIGCFVSDKFLHYWGSSNMILGISVILFSLIIVLKIRFVASSLRIGTLPSVKESDVDRFMQANQTSMGILITSLLFITIPSAGVGLIEMIGFSIFRKIGPFYLTGLFCAALPYTIYLFIYCISEPINMNPYYIMISSTPLTIQLKIKLTLTTAIALQRTMHLRAIVVYSNIAQLLFSDLLLFAQLFGVSKAIKKALVAPVFYRKLSATLYDTGALLLGIIFACIDLLLEFALSPIKESPNCGTIGCFVSDDFLYYWGTSNMFLGLFVIVFTLVILIKLRYLETKSRTASAIIEKQPRKFKQANRTSLGILLTSLFFITIPSVGVGFLEMIGISIFRKVGPFYTVGLLCAAGCNGIVYVALNKDMRKMARDFFPKQVPSSTVFVSIMSKPSVWRTSS</sequence>
<comment type="caution">
    <text evidence="2">The sequence shown here is derived from an EMBL/GenBank/DDBJ whole genome shotgun (WGS) entry which is preliminary data.</text>
</comment>
<reference evidence="2 3" key="1">
    <citation type="submission" date="2023-08" db="EMBL/GenBank/DDBJ databases">
        <title>A Necator americanus chromosomal reference genome.</title>
        <authorList>
            <person name="Ilik V."/>
            <person name="Petrzelkova K.J."/>
            <person name="Pardy F."/>
            <person name="Fuh T."/>
            <person name="Niatou-Singa F.S."/>
            <person name="Gouil Q."/>
            <person name="Baker L."/>
            <person name="Ritchie M.E."/>
            <person name="Jex A.R."/>
            <person name="Gazzola D."/>
            <person name="Li H."/>
            <person name="Toshio Fujiwara R."/>
            <person name="Zhan B."/>
            <person name="Aroian R.V."/>
            <person name="Pafco B."/>
            <person name="Schwarz E.M."/>
        </authorList>
    </citation>
    <scope>NUCLEOTIDE SEQUENCE [LARGE SCALE GENOMIC DNA]</scope>
    <source>
        <strain evidence="2 3">Aroian</strain>
        <tissue evidence="2">Whole animal</tissue>
    </source>
</reference>
<evidence type="ECO:0000313" key="3">
    <source>
        <dbReference type="Proteomes" id="UP001303046"/>
    </source>
</evidence>
<feature type="transmembrane region" description="Helical" evidence="1">
    <location>
        <begin position="276"/>
        <end position="294"/>
    </location>
</feature>
<feature type="transmembrane region" description="Helical" evidence="1">
    <location>
        <begin position="243"/>
        <end position="270"/>
    </location>
</feature>
<dbReference type="InterPro" id="IPR019420">
    <property type="entry name" value="7TM_GPCR_serpentine_rcpt_Srbc"/>
</dbReference>
<evidence type="ECO:0000256" key="1">
    <source>
        <dbReference type="SAM" id="Phobius"/>
    </source>
</evidence>
<feature type="transmembrane region" description="Helical" evidence="1">
    <location>
        <begin position="427"/>
        <end position="451"/>
    </location>
</feature>